<dbReference type="GO" id="GO:0005634">
    <property type="term" value="C:nucleus"/>
    <property type="evidence" value="ECO:0007669"/>
    <property type="project" value="TreeGrafter"/>
</dbReference>
<accession>A0A2P2KZX4</accession>
<dbReference type="AlphaFoldDB" id="A0A2P2KZX4"/>
<sequence>MTDARLRSLVEALHSSSTQAVFYIAGGASQALGWLMSVPGATNTVLEVVLPYSRMSMIQLLGKIPANYCSQQTAEEMALLAFNRALKLSRPGAPVLGVGFTGSLASSRPKLGDHRFHLSTRTSDRLWTSSVTLSKAKQRISLTLSLT</sequence>
<protein>
    <submittedName>
        <fullName evidence="1">Uncharacterized protein MANES_06G064900</fullName>
    </submittedName>
</protein>
<reference evidence="1" key="1">
    <citation type="submission" date="2018-02" db="EMBL/GenBank/DDBJ databases">
        <title>Rhizophora mucronata_Transcriptome.</title>
        <authorList>
            <person name="Meera S.P."/>
            <person name="Sreeshan A."/>
            <person name="Augustine A."/>
        </authorList>
    </citation>
    <scope>NUCLEOTIDE SEQUENCE</scope>
    <source>
        <tissue evidence="1">Leaf</tissue>
    </source>
</reference>
<name>A0A2P2KZX4_RHIMU</name>
<dbReference type="EMBL" id="GGEC01030799">
    <property type="protein sequence ID" value="MBX11283.1"/>
    <property type="molecule type" value="Transcribed_RNA"/>
</dbReference>
<organism evidence="1">
    <name type="scientific">Rhizophora mucronata</name>
    <name type="common">Asiatic mangrove</name>
    <dbReference type="NCBI Taxonomy" id="61149"/>
    <lineage>
        <taxon>Eukaryota</taxon>
        <taxon>Viridiplantae</taxon>
        <taxon>Streptophyta</taxon>
        <taxon>Embryophyta</taxon>
        <taxon>Tracheophyta</taxon>
        <taxon>Spermatophyta</taxon>
        <taxon>Magnoliopsida</taxon>
        <taxon>eudicotyledons</taxon>
        <taxon>Gunneridae</taxon>
        <taxon>Pentapetalae</taxon>
        <taxon>rosids</taxon>
        <taxon>fabids</taxon>
        <taxon>Malpighiales</taxon>
        <taxon>Rhizophoraceae</taxon>
        <taxon>Rhizophora</taxon>
    </lineage>
</organism>
<evidence type="ECO:0000313" key="1">
    <source>
        <dbReference type="EMBL" id="MBX11283.1"/>
    </source>
</evidence>
<dbReference type="PANTHER" id="PTHR31285:SF0">
    <property type="entry name" value="NICOTINAMIDE MONONUCLEOTIDE ADENYLYLTRANSFERASE"/>
    <property type="match status" value="1"/>
</dbReference>
<dbReference type="GO" id="GO:0016887">
    <property type="term" value="F:ATP hydrolysis activity"/>
    <property type="evidence" value="ECO:0007669"/>
    <property type="project" value="TreeGrafter"/>
</dbReference>
<dbReference type="GO" id="GO:0005737">
    <property type="term" value="C:cytoplasm"/>
    <property type="evidence" value="ECO:0007669"/>
    <property type="project" value="TreeGrafter"/>
</dbReference>
<dbReference type="PANTHER" id="PTHR31285">
    <property type="entry name" value="NICOTINAMIDE MONONUCLEOTIDE ADENYLYLTRANSFERASE"/>
    <property type="match status" value="1"/>
</dbReference>
<proteinExistence type="predicted"/>
<dbReference type="GO" id="GO:0000309">
    <property type="term" value="F:nicotinamide-nucleotide adenylyltransferase activity"/>
    <property type="evidence" value="ECO:0007669"/>
    <property type="project" value="TreeGrafter"/>
</dbReference>